<organism evidence="3">
    <name type="scientific">Triticum aestivum</name>
    <name type="common">Wheat</name>
    <dbReference type="NCBI Taxonomy" id="4565"/>
    <lineage>
        <taxon>Eukaryota</taxon>
        <taxon>Viridiplantae</taxon>
        <taxon>Streptophyta</taxon>
        <taxon>Embryophyta</taxon>
        <taxon>Tracheophyta</taxon>
        <taxon>Spermatophyta</taxon>
        <taxon>Magnoliopsida</taxon>
        <taxon>Liliopsida</taxon>
        <taxon>Poales</taxon>
        <taxon>Poaceae</taxon>
        <taxon>BOP clade</taxon>
        <taxon>Pooideae</taxon>
        <taxon>Triticodae</taxon>
        <taxon>Triticeae</taxon>
        <taxon>Triticinae</taxon>
        <taxon>Triticum</taxon>
    </lineage>
</organism>
<evidence type="ECO:0000259" key="2">
    <source>
        <dbReference type="PROSITE" id="PS50011"/>
    </source>
</evidence>
<dbReference type="Gramene" id="TraesMAC3B03G01541920.1">
    <property type="protein sequence ID" value="TraesMAC3B03G01541920.1.CDS1"/>
    <property type="gene ID" value="TraesMAC3B03G01541920"/>
</dbReference>
<keyword evidence="4" id="KW-1185">Reference proteome</keyword>
<dbReference type="GO" id="GO:0005524">
    <property type="term" value="F:ATP binding"/>
    <property type="evidence" value="ECO:0007669"/>
    <property type="project" value="UniProtKB-UniRule"/>
</dbReference>
<dbReference type="SUPFAM" id="SSF56112">
    <property type="entry name" value="Protein kinase-like (PK-like)"/>
    <property type="match status" value="1"/>
</dbReference>
<dbReference type="GO" id="GO:0004672">
    <property type="term" value="F:protein kinase activity"/>
    <property type="evidence" value="ECO:0000318"/>
    <property type="project" value="GO_Central"/>
</dbReference>
<dbReference type="PANTHER" id="PTHR46146">
    <property type="entry name" value="SERINE/THREONINE-PROTEIN KINASE-LIKE PROTEIN CCR4"/>
    <property type="match status" value="1"/>
</dbReference>
<sequence>MATLAVVGHAAAVTQLVGNAFGLICKIKRAVETARQNKLECDLIARRVPTINGVLSSLPQEPEVVAPLEELNSTLQEAHDMVVACRDRSSANLFFRSRRHAECFTQVNLRIMSDISVLNLCLLNIIARRQTTTMASVPSSESSSGYPQQTHMVVVPDCPRMFMLAEIAAATNNFAVELGAGCSGKVYKGRLRDGPEVAVKVLDKHGRQDVEHAFVTELEILFPLRHDHILGLVGWYTEEKDPMFVYQHEHMSNGTFRGHLMHVGLRTRMRVRLSGGFSSTPARVCWRTRVEVLLGASRAVEHLHCSGIIHLDVSTKIQRPINVMARHCSIFNASGPTLL</sequence>
<dbReference type="InterPro" id="IPR059179">
    <property type="entry name" value="MLKL-like_MCAfunc"/>
</dbReference>
<dbReference type="EnsemblPlants" id="TraesCSU02G193900.1">
    <property type="protein sequence ID" value="TraesCSU02G193900.1.cds1"/>
    <property type="gene ID" value="TraesCSU02G193900"/>
</dbReference>
<dbReference type="Proteomes" id="UP000019116">
    <property type="component" value="Chromosome Un"/>
</dbReference>
<dbReference type="InterPro" id="IPR036537">
    <property type="entry name" value="Adaptor_Cbl_N_dom_sf"/>
</dbReference>
<dbReference type="AlphaFoldDB" id="A0A3B6UC22"/>
<accession>A0A3B6UC22</accession>
<evidence type="ECO:0000313" key="4">
    <source>
        <dbReference type="Proteomes" id="UP000019116"/>
    </source>
</evidence>
<dbReference type="InterPro" id="IPR001245">
    <property type="entry name" value="Ser-Thr/Tyr_kinase_cat_dom"/>
</dbReference>
<dbReference type="Gramene" id="TraesLDM3B03G01535140.1">
    <property type="protein sequence ID" value="TraesLDM3B03G01535140.1.CDS1"/>
    <property type="gene ID" value="TraesLDM3B03G01535140"/>
</dbReference>
<dbReference type="Gramene" id="TraesCSU02G193900.1">
    <property type="protein sequence ID" value="TraesCSU02G193900.1.cds1"/>
    <property type="gene ID" value="TraesCSU02G193900"/>
</dbReference>
<dbReference type="Gramene" id="TraesCS3B03G0018900.1">
    <property type="protein sequence ID" value="TraesCS3B03G0018900.1.CDS1"/>
    <property type="gene ID" value="TraesCS3B03G0018900"/>
</dbReference>
<proteinExistence type="predicted"/>
<dbReference type="InterPro" id="IPR011009">
    <property type="entry name" value="Kinase-like_dom_sf"/>
</dbReference>
<keyword evidence="1" id="KW-0067">ATP-binding</keyword>
<dbReference type="Gene3D" id="3.30.200.20">
    <property type="entry name" value="Phosphorylase Kinase, domain 1"/>
    <property type="match status" value="1"/>
</dbReference>
<dbReference type="InterPro" id="IPR000719">
    <property type="entry name" value="Prot_kinase_dom"/>
</dbReference>
<reference evidence="3" key="2">
    <citation type="submission" date="2018-10" db="UniProtKB">
        <authorList>
            <consortium name="EnsemblPlants"/>
        </authorList>
    </citation>
    <scope>IDENTIFICATION</scope>
</reference>
<keyword evidence="1" id="KW-0547">Nucleotide-binding</keyword>
<protein>
    <recommendedName>
        <fullName evidence="2">Protein kinase domain-containing protein</fullName>
    </recommendedName>
</protein>
<name>A0A3B6UC22_WHEAT</name>
<dbReference type="InterPro" id="IPR017441">
    <property type="entry name" value="Protein_kinase_ATP_BS"/>
</dbReference>
<evidence type="ECO:0000256" key="1">
    <source>
        <dbReference type="PROSITE-ProRule" id="PRU10141"/>
    </source>
</evidence>
<dbReference type="OrthoDB" id="4062651at2759"/>
<dbReference type="PROSITE" id="PS00107">
    <property type="entry name" value="PROTEIN_KINASE_ATP"/>
    <property type="match status" value="1"/>
</dbReference>
<evidence type="ECO:0000313" key="3">
    <source>
        <dbReference type="EnsemblPlants" id="TraesCSU02G193900.1.cds1"/>
    </source>
</evidence>
<dbReference type="STRING" id="4565.A0A3B6UC22"/>
<dbReference type="CDD" id="cd21037">
    <property type="entry name" value="MLKL_NTD"/>
    <property type="match status" value="1"/>
</dbReference>
<dbReference type="GO" id="GO:0007166">
    <property type="term" value="P:cell surface receptor signaling pathway"/>
    <property type="evidence" value="ECO:0007669"/>
    <property type="project" value="InterPro"/>
</dbReference>
<dbReference type="Gramene" id="TraesSTA3B03G01528740.1">
    <property type="protein sequence ID" value="TraesSTA3B03G01528740.1.CDS1"/>
    <property type="gene ID" value="TraesSTA3B03G01528740"/>
</dbReference>
<dbReference type="PANTHER" id="PTHR46146:SF17">
    <property type="entry name" value="PROTEIN KINASE DOMAIN-CONTAINING PROTEIN"/>
    <property type="match status" value="1"/>
</dbReference>
<dbReference type="Gramene" id="TraesLAC3B03G01482070.1">
    <property type="protein sequence ID" value="TraesLAC3B03G01482070.1.CDS1"/>
    <property type="gene ID" value="TraesLAC3B03G01482070"/>
</dbReference>
<dbReference type="PROSITE" id="PS50011">
    <property type="entry name" value="PROTEIN_KINASE_DOM"/>
    <property type="match status" value="1"/>
</dbReference>
<dbReference type="Gramene" id="TraesWEE_scaffold_018931_01G000100.1">
    <property type="protein sequence ID" value="TraesWEE_scaffold_018931_01G000100.1"/>
    <property type="gene ID" value="TraesWEE_scaffold_018931_01G000100"/>
</dbReference>
<dbReference type="Pfam" id="PF07714">
    <property type="entry name" value="PK_Tyr_Ser-Thr"/>
    <property type="match status" value="1"/>
</dbReference>
<reference evidence="3" key="1">
    <citation type="submission" date="2018-08" db="EMBL/GenBank/DDBJ databases">
        <authorList>
            <person name="Rossello M."/>
        </authorList>
    </citation>
    <scope>NUCLEOTIDE SEQUENCE [LARGE SCALE GENOMIC DNA]</scope>
    <source>
        <strain evidence="3">cv. Chinese Spring</strain>
    </source>
</reference>
<feature type="domain" description="Protein kinase" evidence="2">
    <location>
        <begin position="172"/>
        <end position="339"/>
    </location>
</feature>
<dbReference type="Gene3D" id="1.20.930.20">
    <property type="entry name" value="Adaptor protein Cbl, N-terminal domain"/>
    <property type="match status" value="1"/>
</dbReference>
<feature type="binding site" evidence="1">
    <location>
        <position position="200"/>
    </location>
    <ligand>
        <name>ATP</name>
        <dbReference type="ChEBI" id="CHEBI:30616"/>
    </ligand>
</feature>